<feature type="transmembrane region" description="Helical" evidence="1">
    <location>
        <begin position="7"/>
        <end position="26"/>
    </location>
</feature>
<feature type="transmembrane region" description="Helical" evidence="1">
    <location>
        <begin position="32"/>
        <end position="53"/>
    </location>
</feature>
<keyword evidence="1" id="KW-1133">Transmembrane helix</keyword>
<reference evidence="2" key="1">
    <citation type="submission" date="2022-09" db="EMBL/GenBank/DDBJ databases">
        <title>The genome sequence of Tsuneonella sp. YG55.</title>
        <authorList>
            <person name="Liu Y."/>
        </authorList>
    </citation>
    <scope>NUCLEOTIDE SEQUENCE</scope>
    <source>
        <strain evidence="2">YG55</strain>
    </source>
</reference>
<accession>A0A9X2VZ15</accession>
<evidence type="ECO:0000256" key="1">
    <source>
        <dbReference type="SAM" id="Phobius"/>
    </source>
</evidence>
<evidence type="ECO:0000313" key="3">
    <source>
        <dbReference type="Proteomes" id="UP001142648"/>
    </source>
</evidence>
<sequence>MTQIHKALALAAAMIGIALLAVMGIVPEWVGQYGPITLLALFPGAWIGTGRACSRDRTGKA</sequence>
<dbReference type="AlphaFoldDB" id="A0A9X2VZ15"/>
<keyword evidence="3" id="KW-1185">Reference proteome</keyword>
<proteinExistence type="predicted"/>
<dbReference type="RefSeq" id="WP_259960513.1">
    <property type="nucleotide sequence ID" value="NZ_JAOAMV010000001.1"/>
</dbReference>
<name>A0A9X2VZ15_9SPHN</name>
<protein>
    <submittedName>
        <fullName evidence="2">Uncharacterized protein</fullName>
    </submittedName>
</protein>
<keyword evidence="1" id="KW-0472">Membrane</keyword>
<keyword evidence="1" id="KW-0812">Transmembrane</keyword>
<gene>
    <name evidence="2" type="ORF">N0B51_02025</name>
</gene>
<organism evidence="2 3">
    <name type="scientific">Tsuneonella litorea</name>
    <dbReference type="NCBI Taxonomy" id="2976475"/>
    <lineage>
        <taxon>Bacteria</taxon>
        <taxon>Pseudomonadati</taxon>
        <taxon>Pseudomonadota</taxon>
        <taxon>Alphaproteobacteria</taxon>
        <taxon>Sphingomonadales</taxon>
        <taxon>Erythrobacteraceae</taxon>
        <taxon>Tsuneonella</taxon>
    </lineage>
</organism>
<comment type="caution">
    <text evidence="2">The sequence shown here is derived from an EMBL/GenBank/DDBJ whole genome shotgun (WGS) entry which is preliminary data.</text>
</comment>
<dbReference type="Proteomes" id="UP001142648">
    <property type="component" value="Unassembled WGS sequence"/>
</dbReference>
<evidence type="ECO:0000313" key="2">
    <source>
        <dbReference type="EMBL" id="MCT2557752.1"/>
    </source>
</evidence>
<dbReference type="EMBL" id="JAOAMV010000001">
    <property type="protein sequence ID" value="MCT2557752.1"/>
    <property type="molecule type" value="Genomic_DNA"/>
</dbReference>